<feature type="region of interest" description="Disordered" evidence="1">
    <location>
        <begin position="699"/>
        <end position="723"/>
    </location>
</feature>
<dbReference type="Proteomes" id="UP000663852">
    <property type="component" value="Unassembled WGS sequence"/>
</dbReference>
<dbReference type="PANTHER" id="PTHR22917:SF6">
    <property type="entry name" value="EG:8D8.2 PROTEIN-RELATED"/>
    <property type="match status" value="1"/>
</dbReference>
<evidence type="ECO:0000313" key="3">
    <source>
        <dbReference type="EMBL" id="CAF1307520.1"/>
    </source>
</evidence>
<feature type="region of interest" description="Disordered" evidence="1">
    <location>
        <begin position="415"/>
        <end position="527"/>
    </location>
</feature>
<sequence>MNKFSFYLIVVWYFSTIHSSHFYGGTVTWRPINNTDFGSMIRIMFTQSYQWQQTNTQCDQTFIGNQTRKIPSDIGTLECATNLSSCENYTALDVNGYCTDYSKIMDTSSSQISNIETIALDLKFCVAYQNLTWPGIISSVYGVDQYLDNATWSLGCCVDLTIRDDGFINTAPVAAVVSPIYVLSNTISTISIPVADADGDILRCRWASNDSIFDECGDICGEIPGSILYEENCTLVFDSTGKSSGDYYAIALMVEDFYNDSNSTALSSISIQFLIHIINESSCDFKPIIALNSSINSTLEVGTNYSFTFTISTNCSNVSIVDYFRSPLLNVIKSNLTFDSIDDVWTITEIWMPTVEQIGLQIYCAVAIDSVSIQSDFYCLTFIVNSTYGGDEDGGYGLISTATTDKTATTSTATTSTSTTATSSTSTSSTSTTATSSTSTSSTSTTATTSTSTSSTSTTATTSTSTSSTSTTATTSTSTSSTSTTSSSSTSGTSTSSTSTSTTSTTSTSTTTTATSTTTTSETTITTTTTQEPATIIVLISTKDNSGLLGLGLGLGLPLGLAFIALTVYGLYRGPAALLGYEIILLDRFLQPFNSHYKFFNRPTSSINQVGSVQEFTDTINSGYHHEETNEIIRKKQINIQNQNLNNSQSSPIDSQTNTPSHTNPPSNKQTSLSTKELLLPKGNSFATVSISDFELNNLDKTPPSSSPIQPLLPPPLSSPSSLVNETVRQTQTVPLKANFTQSNGSVLLNAYSDQEKDKFTTIHELI</sequence>
<evidence type="ECO:0000313" key="4">
    <source>
        <dbReference type="Proteomes" id="UP000663852"/>
    </source>
</evidence>
<reference evidence="3" key="1">
    <citation type="submission" date="2021-02" db="EMBL/GenBank/DDBJ databases">
        <authorList>
            <person name="Nowell W R."/>
        </authorList>
    </citation>
    <scope>NUCLEOTIDE SEQUENCE</scope>
</reference>
<feature type="signal peptide" evidence="2">
    <location>
        <begin position="1"/>
        <end position="19"/>
    </location>
</feature>
<feature type="region of interest" description="Disordered" evidence="1">
    <location>
        <begin position="645"/>
        <end position="673"/>
    </location>
</feature>
<keyword evidence="2" id="KW-0732">Signal</keyword>
<protein>
    <submittedName>
        <fullName evidence="3">Uncharacterized protein</fullName>
    </submittedName>
</protein>
<feature type="compositionally biased region" description="Polar residues" evidence="1">
    <location>
        <begin position="654"/>
        <end position="673"/>
    </location>
</feature>
<dbReference type="OrthoDB" id="10063988at2759"/>
<name>A0A815EJT2_ADIRI</name>
<evidence type="ECO:0000256" key="1">
    <source>
        <dbReference type="SAM" id="MobiDB-lite"/>
    </source>
</evidence>
<dbReference type="PANTHER" id="PTHR22917">
    <property type="entry name" value="HEMOPEXIN DOMAIN-CONTAINING PROTEIN"/>
    <property type="match status" value="1"/>
</dbReference>
<comment type="caution">
    <text evidence="3">The sequence shown here is derived from an EMBL/GenBank/DDBJ whole genome shotgun (WGS) entry which is preliminary data.</text>
</comment>
<organism evidence="3 4">
    <name type="scientific">Adineta ricciae</name>
    <name type="common">Rotifer</name>
    <dbReference type="NCBI Taxonomy" id="249248"/>
    <lineage>
        <taxon>Eukaryota</taxon>
        <taxon>Metazoa</taxon>
        <taxon>Spiralia</taxon>
        <taxon>Gnathifera</taxon>
        <taxon>Rotifera</taxon>
        <taxon>Eurotatoria</taxon>
        <taxon>Bdelloidea</taxon>
        <taxon>Adinetida</taxon>
        <taxon>Adinetidae</taxon>
        <taxon>Adineta</taxon>
    </lineage>
</organism>
<accession>A0A815EJT2</accession>
<dbReference type="EMBL" id="CAJNOJ010000222">
    <property type="protein sequence ID" value="CAF1307520.1"/>
    <property type="molecule type" value="Genomic_DNA"/>
</dbReference>
<proteinExistence type="predicted"/>
<evidence type="ECO:0000256" key="2">
    <source>
        <dbReference type="SAM" id="SignalP"/>
    </source>
</evidence>
<gene>
    <name evidence="3" type="ORF">EDS130_LOCUS30952</name>
</gene>
<feature type="chain" id="PRO_5032432251" evidence="2">
    <location>
        <begin position="20"/>
        <end position="767"/>
    </location>
</feature>
<dbReference type="AlphaFoldDB" id="A0A815EJT2"/>
<dbReference type="InterPro" id="IPR051298">
    <property type="entry name" value="Heme_transport/Cell_adhesion"/>
</dbReference>